<evidence type="ECO:0000313" key="2">
    <source>
        <dbReference type="Proteomes" id="UP001530315"/>
    </source>
</evidence>
<gene>
    <name evidence="1" type="ORF">ACHAW5_004944</name>
</gene>
<keyword evidence="2" id="KW-1185">Reference proteome</keyword>
<protein>
    <submittedName>
        <fullName evidence="1">Uncharacterized protein</fullName>
    </submittedName>
</protein>
<sequence length="99" mass="11097">MRRALRPEPELPGFLPLEVHSRMGLSASKQAEGKLCIECDRKTQKDVPLDDSSSASKGMLCEEIYTRVGRLGKGRAIFGFAPCAREWGEFKQCHTNSRK</sequence>
<reference evidence="1 2" key="1">
    <citation type="submission" date="2024-10" db="EMBL/GenBank/DDBJ databases">
        <title>Updated reference genomes for cyclostephanoid diatoms.</title>
        <authorList>
            <person name="Roberts W.R."/>
            <person name="Alverson A.J."/>
        </authorList>
    </citation>
    <scope>NUCLEOTIDE SEQUENCE [LARGE SCALE GENOMIC DNA]</scope>
    <source>
        <strain evidence="1 2">AJA276-08</strain>
    </source>
</reference>
<dbReference type="Proteomes" id="UP001530315">
    <property type="component" value="Unassembled WGS sequence"/>
</dbReference>
<name>A0ABD3NAR6_9STRA</name>
<comment type="caution">
    <text evidence="1">The sequence shown here is derived from an EMBL/GenBank/DDBJ whole genome shotgun (WGS) entry which is preliminary data.</text>
</comment>
<accession>A0ABD3NAR6</accession>
<proteinExistence type="predicted"/>
<evidence type="ECO:0000313" key="1">
    <source>
        <dbReference type="EMBL" id="KAL3772106.1"/>
    </source>
</evidence>
<dbReference type="EMBL" id="JALLAZ020001587">
    <property type="protein sequence ID" value="KAL3772106.1"/>
    <property type="molecule type" value="Genomic_DNA"/>
</dbReference>
<dbReference type="AlphaFoldDB" id="A0ABD3NAR6"/>
<organism evidence="1 2">
    <name type="scientific">Stephanodiscus triporus</name>
    <dbReference type="NCBI Taxonomy" id="2934178"/>
    <lineage>
        <taxon>Eukaryota</taxon>
        <taxon>Sar</taxon>
        <taxon>Stramenopiles</taxon>
        <taxon>Ochrophyta</taxon>
        <taxon>Bacillariophyta</taxon>
        <taxon>Coscinodiscophyceae</taxon>
        <taxon>Thalassiosirophycidae</taxon>
        <taxon>Stephanodiscales</taxon>
        <taxon>Stephanodiscaceae</taxon>
        <taxon>Stephanodiscus</taxon>
    </lineage>
</organism>